<dbReference type="PANTHER" id="PTHR43329">
    <property type="entry name" value="EPOXIDE HYDROLASE"/>
    <property type="match status" value="1"/>
</dbReference>
<dbReference type="RefSeq" id="WP_092689492.1">
    <property type="nucleotide sequence ID" value="NZ_FNPK01000008.1"/>
</dbReference>
<protein>
    <submittedName>
        <fullName evidence="2">Pimeloyl-ACP methyl ester carboxylesterase</fullName>
    </submittedName>
</protein>
<feature type="domain" description="AB hydrolase-1" evidence="1">
    <location>
        <begin position="27"/>
        <end position="272"/>
    </location>
</feature>
<proteinExistence type="predicted"/>
<dbReference type="InterPro" id="IPR029058">
    <property type="entry name" value="AB_hydrolase_fold"/>
</dbReference>
<dbReference type="STRING" id="595670.SAMN05421643_10813"/>
<organism evidence="2 3">
    <name type="scientific">Acinetobacter kyonggiensis</name>
    <dbReference type="NCBI Taxonomy" id="595670"/>
    <lineage>
        <taxon>Bacteria</taxon>
        <taxon>Pseudomonadati</taxon>
        <taxon>Pseudomonadota</taxon>
        <taxon>Gammaproteobacteria</taxon>
        <taxon>Moraxellales</taxon>
        <taxon>Moraxellaceae</taxon>
        <taxon>Acinetobacter</taxon>
    </lineage>
</organism>
<evidence type="ECO:0000259" key="1">
    <source>
        <dbReference type="Pfam" id="PF00561"/>
    </source>
</evidence>
<dbReference type="Gene3D" id="3.40.50.1820">
    <property type="entry name" value="alpha/beta hydrolase"/>
    <property type="match status" value="1"/>
</dbReference>
<dbReference type="AlphaFoldDB" id="A0A1H3J5C5"/>
<evidence type="ECO:0000313" key="2">
    <source>
        <dbReference type="EMBL" id="SDY34384.1"/>
    </source>
</evidence>
<keyword evidence="3" id="KW-1185">Reference proteome</keyword>
<dbReference type="InterPro" id="IPR000073">
    <property type="entry name" value="AB_hydrolase_1"/>
</dbReference>
<reference evidence="3" key="1">
    <citation type="submission" date="2016-10" db="EMBL/GenBank/DDBJ databases">
        <authorList>
            <person name="Varghese N."/>
            <person name="Submissions S."/>
        </authorList>
    </citation>
    <scope>NUCLEOTIDE SEQUENCE [LARGE SCALE GENOMIC DNA]</scope>
    <source>
        <strain evidence="3">ANC 5109</strain>
    </source>
</reference>
<gene>
    <name evidence="2" type="ORF">SAMN05421643_10813</name>
</gene>
<dbReference type="EMBL" id="FNPK01000008">
    <property type="protein sequence ID" value="SDY34384.1"/>
    <property type="molecule type" value="Genomic_DNA"/>
</dbReference>
<name>A0A1H3J5C5_9GAMM</name>
<dbReference type="Pfam" id="PF00561">
    <property type="entry name" value="Abhydrolase_1"/>
    <property type="match status" value="1"/>
</dbReference>
<dbReference type="Proteomes" id="UP000199035">
    <property type="component" value="Unassembled WGS sequence"/>
</dbReference>
<evidence type="ECO:0000313" key="3">
    <source>
        <dbReference type="Proteomes" id="UP000199035"/>
    </source>
</evidence>
<sequence>MEAQTQWVNTQDQHRLYVKTWGSDDKPALVLVHGYPDNQEVWELIIQQLKQDFYILTYDVRGAGQSSIPTRIRDYRLEQLSLDLESVVNAVLKDRPFHLAAHDWGSIQSWESVTEAKFKTRILSYSTISGPCLDHAAFAMRNQFKQHKGKFFKQLSKSWYIAVFQLPLLAPTVWNFFTPHKWAKVLEQLEGQKDLPLNTNITLDGKHGIGLYRANFIPRLTQPRQRFAVCPVQAIVLQRDHFVSPELIDEMPKWAEQFQRVGIDANHWAVLSQPEKIADYIKTFAQQHTAAH</sequence>
<accession>A0A1H3J5C5</accession>
<dbReference type="SUPFAM" id="SSF53474">
    <property type="entry name" value="alpha/beta-Hydrolases"/>
    <property type="match status" value="1"/>
</dbReference>